<dbReference type="Proteomes" id="UP000321947">
    <property type="component" value="Unassembled WGS sequence"/>
</dbReference>
<feature type="compositionally biased region" description="Polar residues" evidence="1">
    <location>
        <begin position="433"/>
        <end position="445"/>
    </location>
</feature>
<reference evidence="2 3" key="1">
    <citation type="submission" date="2019-08" db="EMBL/GenBank/DDBJ databases">
        <title>Draft genome sequences of two oriental melons (Cucumis melo L. var makuwa).</title>
        <authorList>
            <person name="Kwon S.-Y."/>
        </authorList>
    </citation>
    <scope>NUCLEOTIDE SEQUENCE [LARGE SCALE GENOMIC DNA]</scope>
    <source>
        <strain evidence="3">cv. Chang Bougi</strain>
        <tissue evidence="2">Leaf</tissue>
    </source>
</reference>
<organism evidence="2 3">
    <name type="scientific">Cucumis melo var. makuwa</name>
    <name type="common">Oriental melon</name>
    <dbReference type="NCBI Taxonomy" id="1194695"/>
    <lineage>
        <taxon>Eukaryota</taxon>
        <taxon>Viridiplantae</taxon>
        <taxon>Streptophyta</taxon>
        <taxon>Embryophyta</taxon>
        <taxon>Tracheophyta</taxon>
        <taxon>Spermatophyta</taxon>
        <taxon>Magnoliopsida</taxon>
        <taxon>eudicotyledons</taxon>
        <taxon>Gunneridae</taxon>
        <taxon>Pentapetalae</taxon>
        <taxon>rosids</taxon>
        <taxon>fabids</taxon>
        <taxon>Cucurbitales</taxon>
        <taxon>Cucurbitaceae</taxon>
        <taxon>Benincaseae</taxon>
        <taxon>Cucumis</taxon>
    </lineage>
</organism>
<dbReference type="PANTHER" id="PTHR10775:SF185">
    <property type="entry name" value="OS08G0208400 PROTEIN"/>
    <property type="match status" value="1"/>
</dbReference>
<gene>
    <name evidence="2" type="ORF">E5676_scaffold284G00820</name>
</gene>
<evidence type="ECO:0000313" key="3">
    <source>
        <dbReference type="Proteomes" id="UP000321947"/>
    </source>
</evidence>
<accession>A0A5D3DBJ4</accession>
<proteinExistence type="predicted"/>
<protein>
    <submittedName>
        <fullName evidence="2">CACTA transposable element</fullName>
    </submittedName>
</protein>
<comment type="caution">
    <text evidence="2">The sequence shown here is derived from an EMBL/GenBank/DDBJ whole genome shotgun (WGS) entry which is preliminary data.</text>
</comment>
<dbReference type="AlphaFoldDB" id="A0A5D3DBJ4"/>
<sequence length="477" mass="55196">MLNDLQVLIEQEEELEERRLDDEMSMNVGVEIDEDRTNIFQDLLNEAHNELYPGCSEFSSLNFLVKLMHVKILNGWSNKSFDMLLELLTATFPMCSSTIPSSFYEARRKLRDLGLGYEIIHTCKYDCVLYWKEFIDLQHFVLHVARLGSDDMRWHRNKRIETDDVLRHSTDTEGWKLFDSEYPDFASDPRNKCMKETNFFMSLLIPGPRSPSREIDVYLQLLIEELKELWTFGVHTYESLTEAYVMNESSTFCSRYLSGIKTRLPRDEQNDDTIIEDEVLELRESANLSDDFFSLVMGPSFDVHCYNGCIMGGLRFHTSELDSRRNTQNGGVMVIEVKNVENDHINVLEIVISHQVDDHIEDDTLCRIDVDPTIVERPVVRHVTDDFIDDVDEHLSHASIVSYRRNNFLERDAMFLKFEDDLDNLAGGSSFVNDNAAQSSSQPHATPTPRRRAQSRLLKLERHVAVNGCISMTIVPE</sequence>
<evidence type="ECO:0000313" key="2">
    <source>
        <dbReference type="EMBL" id="TYK20936.1"/>
    </source>
</evidence>
<dbReference type="PANTHER" id="PTHR10775">
    <property type="entry name" value="OS08G0208400 PROTEIN"/>
    <property type="match status" value="1"/>
</dbReference>
<dbReference type="EMBL" id="SSTD01006073">
    <property type="protein sequence ID" value="TYK20936.1"/>
    <property type="molecule type" value="Genomic_DNA"/>
</dbReference>
<dbReference type="InterPro" id="IPR004242">
    <property type="entry name" value="Transposase_21"/>
</dbReference>
<name>A0A5D3DBJ4_CUCMM</name>
<feature type="region of interest" description="Disordered" evidence="1">
    <location>
        <begin position="433"/>
        <end position="453"/>
    </location>
</feature>
<evidence type="ECO:0000256" key="1">
    <source>
        <dbReference type="SAM" id="MobiDB-lite"/>
    </source>
</evidence>
<dbReference type="Pfam" id="PF02992">
    <property type="entry name" value="Transposase_21"/>
    <property type="match status" value="1"/>
</dbReference>